<reference evidence="1" key="1">
    <citation type="submission" date="2023-02" db="EMBL/GenBank/DDBJ databases">
        <title>Tahibacter soli sp. nov. isolated from soil.</title>
        <authorList>
            <person name="Baek J.H."/>
            <person name="Lee J.K."/>
            <person name="Choi D.G."/>
            <person name="Jeon C.O."/>
        </authorList>
    </citation>
    <scope>NUCLEOTIDE SEQUENCE</scope>
    <source>
        <strain evidence="1">BL</strain>
    </source>
</reference>
<sequence length="75" mass="8153">MIAYANLSGDSPIVAYRCGADYIDVAFRDAGVYRYTRASAGAHRVAAMKRLAAAGRGLAAFIAREAHDRYAEKRD</sequence>
<evidence type="ECO:0000313" key="1">
    <source>
        <dbReference type="EMBL" id="MDC8015217.1"/>
    </source>
</evidence>
<dbReference type="AlphaFoldDB" id="A0A9X3YMT7"/>
<dbReference type="RefSeq" id="WP_263544232.1">
    <property type="nucleotide sequence ID" value="NZ_JAOVZO020000020.1"/>
</dbReference>
<organism evidence="1 2">
    <name type="scientific">Tahibacter soli</name>
    <dbReference type="NCBI Taxonomy" id="2983605"/>
    <lineage>
        <taxon>Bacteria</taxon>
        <taxon>Pseudomonadati</taxon>
        <taxon>Pseudomonadota</taxon>
        <taxon>Gammaproteobacteria</taxon>
        <taxon>Lysobacterales</taxon>
        <taxon>Rhodanobacteraceae</taxon>
        <taxon>Tahibacter</taxon>
    </lineage>
</organism>
<accession>A0A9X3YMT7</accession>
<dbReference type="EMBL" id="JAOVZO020000020">
    <property type="protein sequence ID" value="MDC8015217.1"/>
    <property type="molecule type" value="Genomic_DNA"/>
</dbReference>
<name>A0A9X3YMT7_9GAMM</name>
<keyword evidence="2" id="KW-1185">Reference proteome</keyword>
<protein>
    <submittedName>
        <fullName evidence="1">Uncharacterized protein</fullName>
    </submittedName>
</protein>
<evidence type="ECO:0000313" key="2">
    <source>
        <dbReference type="Proteomes" id="UP001139971"/>
    </source>
</evidence>
<dbReference type="Proteomes" id="UP001139971">
    <property type="component" value="Unassembled WGS sequence"/>
</dbReference>
<comment type="caution">
    <text evidence="1">The sequence shown here is derived from an EMBL/GenBank/DDBJ whole genome shotgun (WGS) entry which is preliminary data.</text>
</comment>
<gene>
    <name evidence="1" type="ORF">OD750_021965</name>
</gene>
<proteinExistence type="predicted"/>